<dbReference type="InterPro" id="IPR048574">
    <property type="entry name" value="RUBY_RBDX"/>
</dbReference>
<dbReference type="EMBL" id="AP024169">
    <property type="protein sequence ID" value="BCN32031.1"/>
    <property type="molecule type" value="Genomic_DNA"/>
</dbReference>
<name>A0A7R7IEI1_9FIRM</name>
<dbReference type="AlphaFoldDB" id="A0A7R7IEI1"/>
<dbReference type="SUPFAM" id="SSF57802">
    <property type="entry name" value="Rubredoxin-like"/>
    <property type="match status" value="1"/>
</dbReference>
<reference evidence="7 8" key="1">
    <citation type="submission" date="2020-11" db="EMBL/GenBank/DDBJ databases">
        <title>Draft genome sequencing of a Lachnospiraceae strain isolated from anoxic soil subjected to BSD treatment.</title>
        <authorList>
            <person name="Uek A."/>
            <person name="Tonouchi A."/>
        </authorList>
    </citation>
    <scope>NUCLEOTIDE SEQUENCE [LARGE SCALE GENOMIC DNA]</scope>
    <source>
        <strain evidence="7 8">TB5</strain>
    </source>
</reference>
<evidence type="ECO:0000256" key="2">
    <source>
        <dbReference type="ARBA" id="ARBA00022448"/>
    </source>
</evidence>
<keyword evidence="4" id="KW-0249">Electron transport</keyword>
<dbReference type="InterPro" id="IPR012347">
    <property type="entry name" value="Ferritin-like"/>
</dbReference>
<protein>
    <submittedName>
        <fullName evidence="7">Rubrerythrin</fullName>
    </submittedName>
</protein>
<evidence type="ECO:0000259" key="6">
    <source>
        <dbReference type="PROSITE" id="PS50905"/>
    </source>
</evidence>
<dbReference type="GO" id="GO:0046872">
    <property type="term" value="F:metal ion binding"/>
    <property type="evidence" value="ECO:0007669"/>
    <property type="project" value="UniProtKB-KW"/>
</dbReference>
<dbReference type="Proteomes" id="UP000595897">
    <property type="component" value="Chromosome"/>
</dbReference>
<sequence length="204" mass="23012">MSVSLKESKTKENLLRAFAGESQAANRYTFAANVAKNNKLHLVEEVFLFTANQERAHAKVFFDHLKEVAGENIYIDGNFPVDISDDIVSLLNKAKHNEFEEFEDAYPNFAKIAKEEGFAQIAASFELIAKVEKTHGERFGFYAKMLEENKLYQSDTSGIWMCLNCGHIVTGNKAPEICPVCQYDQGYFVPIEYAPYSDKAMLGL</sequence>
<comment type="cofactor">
    <cofactor evidence="1">
        <name>Fe(3+)</name>
        <dbReference type="ChEBI" id="CHEBI:29034"/>
    </cofactor>
</comment>
<keyword evidence="8" id="KW-1185">Reference proteome</keyword>
<feature type="domain" description="Ferritin-like diiron" evidence="6">
    <location>
        <begin position="4"/>
        <end position="150"/>
    </location>
</feature>
<dbReference type="InterPro" id="IPR009040">
    <property type="entry name" value="Ferritin-like_diiron"/>
</dbReference>
<gene>
    <name evidence="7" type="primary">rbr_2</name>
    <name evidence="7" type="ORF">bsdtb5_33260</name>
</gene>
<dbReference type="GO" id="GO:0016491">
    <property type="term" value="F:oxidoreductase activity"/>
    <property type="evidence" value="ECO:0007669"/>
    <property type="project" value="InterPro"/>
</dbReference>
<dbReference type="Gene3D" id="2.20.28.10">
    <property type="match status" value="1"/>
</dbReference>
<dbReference type="InterPro" id="IPR009078">
    <property type="entry name" value="Ferritin-like_SF"/>
</dbReference>
<dbReference type="PROSITE" id="PS50905">
    <property type="entry name" value="FERRITIN_LIKE"/>
    <property type="match status" value="1"/>
</dbReference>
<accession>A0A7R7IEI1</accession>
<evidence type="ECO:0000256" key="1">
    <source>
        <dbReference type="ARBA" id="ARBA00001965"/>
    </source>
</evidence>
<dbReference type="InterPro" id="IPR003251">
    <property type="entry name" value="Rr_diiron-bd_dom"/>
</dbReference>
<organism evidence="7 8">
    <name type="scientific">Anaeromicropila herbilytica</name>
    <dbReference type="NCBI Taxonomy" id="2785025"/>
    <lineage>
        <taxon>Bacteria</taxon>
        <taxon>Bacillati</taxon>
        <taxon>Bacillota</taxon>
        <taxon>Clostridia</taxon>
        <taxon>Lachnospirales</taxon>
        <taxon>Lachnospiraceae</taxon>
        <taxon>Anaeromicropila</taxon>
    </lineage>
</organism>
<evidence type="ECO:0000256" key="4">
    <source>
        <dbReference type="ARBA" id="ARBA00022982"/>
    </source>
</evidence>
<dbReference type="NCBIfam" id="NF045767">
    <property type="entry name" value="RuberyRbr"/>
    <property type="match status" value="1"/>
</dbReference>
<keyword evidence="3" id="KW-0479">Metal-binding</keyword>
<keyword evidence="2" id="KW-0813">Transport</keyword>
<dbReference type="CDD" id="cd00729">
    <property type="entry name" value="rubredoxin_SM"/>
    <property type="match status" value="1"/>
</dbReference>
<evidence type="ECO:0000256" key="5">
    <source>
        <dbReference type="ARBA" id="ARBA00023004"/>
    </source>
</evidence>
<dbReference type="Gene3D" id="1.20.1260.10">
    <property type="match status" value="1"/>
</dbReference>
<keyword evidence="5" id="KW-0408">Iron</keyword>
<evidence type="ECO:0000256" key="3">
    <source>
        <dbReference type="ARBA" id="ARBA00022723"/>
    </source>
</evidence>
<dbReference type="KEGG" id="ahb:bsdtb5_33260"/>
<dbReference type="Pfam" id="PF21349">
    <property type="entry name" value="RUBY_RBDX"/>
    <property type="match status" value="1"/>
</dbReference>
<dbReference type="InterPro" id="IPR052364">
    <property type="entry name" value="Rubrerythrin"/>
</dbReference>
<evidence type="ECO:0000313" key="7">
    <source>
        <dbReference type="EMBL" id="BCN32031.1"/>
    </source>
</evidence>
<dbReference type="RefSeq" id="WP_271713114.1">
    <property type="nucleotide sequence ID" value="NZ_AP024169.1"/>
</dbReference>
<dbReference type="PANTHER" id="PTHR43865:SF1">
    <property type="entry name" value="RUBRERYTHRIN-RELATED"/>
    <property type="match status" value="1"/>
</dbReference>
<dbReference type="SUPFAM" id="SSF47240">
    <property type="entry name" value="Ferritin-like"/>
    <property type="match status" value="1"/>
</dbReference>
<dbReference type="CDD" id="cd01041">
    <property type="entry name" value="Rubrerythrin"/>
    <property type="match status" value="1"/>
</dbReference>
<dbReference type="Pfam" id="PF02915">
    <property type="entry name" value="Rubrerythrin"/>
    <property type="match status" value="1"/>
</dbReference>
<proteinExistence type="predicted"/>
<evidence type="ECO:0000313" key="8">
    <source>
        <dbReference type="Proteomes" id="UP000595897"/>
    </source>
</evidence>
<dbReference type="PANTHER" id="PTHR43865">
    <property type="entry name" value="RUBRERYTHRIN-RELATED"/>
    <property type="match status" value="1"/>
</dbReference>